<dbReference type="PANTHER" id="PTHR11264">
    <property type="entry name" value="URACIL-DNA GLYCOSYLASE"/>
    <property type="match status" value="1"/>
</dbReference>
<dbReference type="Pfam" id="PF03167">
    <property type="entry name" value="UDG"/>
    <property type="match status" value="1"/>
</dbReference>
<keyword evidence="7 9" id="KW-0378">Hydrolase</keyword>
<dbReference type="Gene3D" id="3.40.470.10">
    <property type="entry name" value="Uracil-DNA glycosylase-like domain"/>
    <property type="match status" value="1"/>
</dbReference>
<dbReference type="PROSITE" id="PS00130">
    <property type="entry name" value="U_DNA_GLYCOSYLASE"/>
    <property type="match status" value="1"/>
</dbReference>
<evidence type="ECO:0000256" key="5">
    <source>
        <dbReference type="ARBA" id="ARBA00018429"/>
    </source>
</evidence>
<keyword evidence="6 9" id="KW-0227">DNA damage</keyword>
<evidence type="ECO:0000256" key="9">
    <source>
        <dbReference type="HAMAP-Rule" id="MF_00148"/>
    </source>
</evidence>
<name>A0ABR7UU21_9FLAO</name>
<evidence type="ECO:0000256" key="10">
    <source>
        <dbReference type="PROSITE-ProRule" id="PRU10072"/>
    </source>
</evidence>
<proteinExistence type="inferred from homology"/>
<dbReference type="InterPro" id="IPR018085">
    <property type="entry name" value="Ura-DNA_Glyclase_AS"/>
</dbReference>
<dbReference type="EC" id="3.2.2.27" evidence="4 9"/>
<comment type="function">
    <text evidence="2 9 11">Excises uracil residues from the DNA which can arise as a result of misincorporation of dUMP residues by DNA polymerase or due to deamination of cytosine.</text>
</comment>
<organism evidence="13 14">
    <name type="scientific">Flavobacterium pokkalii</name>
    <dbReference type="NCBI Taxonomy" id="1940408"/>
    <lineage>
        <taxon>Bacteria</taxon>
        <taxon>Pseudomonadati</taxon>
        <taxon>Bacteroidota</taxon>
        <taxon>Flavobacteriia</taxon>
        <taxon>Flavobacteriales</taxon>
        <taxon>Flavobacteriaceae</taxon>
        <taxon>Flavobacterium</taxon>
    </lineage>
</organism>
<keyword evidence="8 9" id="KW-0234">DNA repair</keyword>
<dbReference type="CDD" id="cd10027">
    <property type="entry name" value="UDG-F1-like"/>
    <property type="match status" value="1"/>
</dbReference>
<evidence type="ECO:0000256" key="3">
    <source>
        <dbReference type="ARBA" id="ARBA00008184"/>
    </source>
</evidence>
<evidence type="ECO:0000256" key="6">
    <source>
        <dbReference type="ARBA" id="ARBA00022763"/>
    </source>
</evidence>
<evidence type="ECO:0000256" key="8">
    <source>
        <dbReference type="ARBA" id="ARBA00023204"/>
    </source>
</evidence>
<dbReference type="PANTHER" id="PTHR11264:SF0">
    <property type="entry name" value="URACIL-DNA GLYCOSYLASE"/>
    <property type="match status" value="1"/>
</dbReference>
<evidence type="ECO:0000256" key="11">
    <source>
        <dbReference type="RuleBase" id="RU003780"/>
    </source>
</evidence>
<accession>A0ABR7UU21</accession>
<comment type="catalytic activity">
    <reaction evidence="1 9 11">
        <text>Hydrolyzes single-stranded DNA or mismatched double-stranded DNA and polynucleotides, releasing free uracil.</text>
        <dbReference type="EC" id="3.2.2.27"/>
    </reaction>
</comment>
<dbReference type="SMART" id="SM00987">
    <property type="entry name" value="UreE_C"/>
    <property type="match status" value="1"/>
</dbReference>
<dbReference type="SUPFAM" id="SSF52141">
    <property type="entry name" value="Uracil-DNA glycosylase-like"/>
    <property type="match status" value="1"/>
</dbReference>
<protein>
    <recommendedName>
        <fullName evidence="5 9">Uracil-DNA glycosylase</fullName>
        <shortName evidence="9">UDG</shortName>
        <ecNumber evidence="4 9">3.2.2.27</ecNumber>
    </recommendedName>
</protein>
<gene>
    <name evidence="9" type="primary">ung</name>
    <name evidence="13" type="ORF">B6A10_14110</name>
</gene>
<comment type="caution">
    <text evidence="13">The sequence shown here is derived from an EMBL/GenBank/DDBJ whole genome shotgun (WGS) entry which is preliminary data.</text>
</comment>
<feature type="domain" description="Uracil-DNA glycosylase-like" evidence="12">
    <location>
        <begin position="50"/>
        <end position="212"/>
    </location>
</feature>
<comment type="subcellular location">
    <subcellularLocation>
        <location evidence="9">Cytoplasm</location>
    </subcellularLocation>
</comment>
<evidence type="ECO:0000256" key="7">
    <source>
        <dbReference type="ARBA" id="ARBA00022801"/>
    </source>
</evidence>
<comment type="similarity">
    <text evidence="3 9 11">Belongs to the uracil-DNA glycosylase (UDG) superfamily. UNG family.</text>
</comment>
<reference evidence="13 14" key="1">
    <citation type="journal article" date="2020" name="Microbiol. Res.">
        <title>Flavobacterium pokkalii sp. nov., a novel plant growth promoting native rhizobacteria isolated from pokkali rice grown in coastal saline affected agricultural regions of southern India, Kerala.</title>
        <authorList>
            <person name="Menon R.R."/>
            <person name="Kumari S."/>
            <person name="Viver T."/>
            <person name="Rameshkumar N."/>
        </authorList>
    </citation>
    <scope>NUCLEOTIDE SEQUENCE [LARGE SCALE GENOMIC DNA]</scope>
    <source>
        <strain evidence="13 14">L1I52</strain>
    </source>
</reference>
<dbReference type="EMBL" id="NASZ01000025">
    <property type="protein sequence ID" value="MBD0726310.1"/>
    <property type="molecule type" value="Genomic_DNA"/>
</dbReference>
<dbReference type="NCBIfam" id="NF003588">
    <property type="entry name" value="PRK05254.1-1"/>
    <property type="match status" value="1"/>
</dbReference>
<feature type="active site" description="Proton acceptor" evidence="9 10">
    <location>
        <position position="65"/>
    </location>
</feature>
<dbReference type="NCBIfam" id="NF003591">
    <property type="entry name" value="PRK05254.1-4"/>
    <property type="match status" value="1"/>
</dbReference>
<keyword evidence="14" id="KW-1185">Reference proteome</keyword>
<dbReference type="RefSeq" id="WP_188221373.1">
    <property type="nucleotide sequence ID" value="NZ_NASZ01000025.1"/>
</dbReference>
<dbReference type="HAMAP" id="MF_00148">
    <property type="entry name" value="UDG"/>
    <property type="match status" value="1"/>
</dbReference>
<dbReference type="SMART" id="SM00986">
    <property type="entry name" value="UDG"/>
    <property type="match status" value="1"/>
</dbReference>
<evidence type="ECO:0000256" key="4">
    <source>
        <dbReference type="ARBA" id="ARBA00012030"/>
    </source>
</evidence>
<dbReference type="NCBIfam" id="NF003592">
    <property type="entry name" value="PRK05254.1-5"/>
    <property type="match status" value="1"/>
</dbReference>
<dbReference type="InterPro" id="IPR002043">
    <property type="entry name" value="UDG_fam1"/>
</dbReference>
<evidence type="ECO:0000259" key="12">
    <source>
        <dbReference type="SMART" id="SM00986"/>
    </source>
</evidence>
<dbReference type="Proteomes" id="UP000661715">
    <property type="component" value="Unassembled WGS sequence"/>
</dbReference>
<sequence length="224" mass="25571">MQLNLSSQWQTILSDELQKPYFSDLMMEVEKEYQTGICYPPKGLIFSAFNYCDFSNLKLVIIGQDPYHGEGEANGLCFSVNNGVKIPPSLRNIYREINDDLDNLLMPVSGNLEHWAKQGVLLLNASLTVQKDKPNSHKHLKWNLFTDAVIQKISDEKENIVFLLWGSFAQKKGSKIDRNKHLVLESGHPSPMSANQGKWFGNKHFSQANAYLKSKNKEEINWVL</sequence>
<dbReference type="InterPro" id="IPR005122">
    <property type="entry name" value="Uracil-DNA_glycosylase-like"/>
</dbReference>
<dbReference type="NCBIfam" id="NF003589">
    <property type="entry name" value="PRK05254.1-2"/>
    <property type="match status" value="1"/>
</dbReference>
<dbReference type="InterPro" id="IPR036895">
    <property type="entry name" value="Uracil-DNA_glycosylase-like_sf"/>
</dbReference>
<evidence type="ECO:0000256" key="1">
    <source>
        <dbReference type="ARBA" id="ARBA00001400"/>
    </source>
</evidence>
<evidence type="ECO:0000313" key="14">
    <source>
        <dbReference type="Proteomes" id="UP000661715"/>
    </source>
</evidence>
<evidence type="ECO:0000313" key="13">
    <source>
        <dbReference type="EMBL" id="MBD0726310.1"/>
    </source>
</evidence>
<evidence type="ECO:0000256" key="2">
    <source>
        <dbReference type="ARBA" id="ARBA00002631"/>
    </source>
</evidence>
<dbReference type="NCBIfam" id="TIGR00628">
    <property type="entry name" value="ung"/>
    <property type="match status" value="1"/>
</dbReference>
<keyword evidence="9" id="KW-0963">Cytoplasm</keyword>